<evidence type="ECO:0000313" key="2">
    <source>
        <dbReference type="Proteomes" id="UP000595140"/>
    </source>
</evidence>
<dbReference type="AlphaFoldDB" id="A0A484M8C0"/>
<evidence type="ECO:0000313" key="1">
    <source>
        <dbReference type="EMBL" id="VFQ85032.1"/>
    </source>
</evidence>
<name>A0A484M8C0_9ASTE</name>
<organism evidence="1 2">
    <name type="scientific">Cuscuta campestris</name>
    <dbReference type="NCBI Taxonomy" id="132261"/>
    <lineage>
        <taxon>Eukaryota</taxon>
        <taxon>Viridiplantae</taxon>
        <taxon>Streptophyta</taxon>
        <taxon>Embryophyta</taxon>
        <taxon>Tracheophyta</taxon>
        <taxon>Spermatophyta</taxon>
        <taxon>Magnoliopsida</taxon>
        <taxon>eudicotyledons</taxon>
        <taxon>Gunneridae</taxon>
        <taxon>Pentapetalae</taxon>
        <taxon>asterids</taxon>
        <taxon>lamiids</taxon>
        <taxon>Solanales</taxon>
        <taxon>Convolvulaceae</taxon>
        <taxon>Cuscuteae</taxon>
        <taxon>Cuscuta</taxon>
        <taxon>Cuscuta subgen. Grammica</taxon>
        <taxon>Cuscuta sect. Cleistogrammica</taxon>
    </lineage>
</organism>
<dbReference type="OrthoDB" id="1836820at2759"/>
<keyword evidence="2" id="KW-1185">Reference proteome</keyword>
<dbReference type="EMBL" id="OOIL02002819">
    <property type="protein sequence ID" value="VFQ85032.1"/>
    <property type="molecule type" value="Genomic_DNA"/>
</dbReference>
<sequence>METGQSFANSSAGHVPTHGGKCRNGCLELLRGHPQAEQRLDRVRSRADAARTVAAARRVLLANDVAGGGDVAPCLHHSRVWELTYDFESNNGAKSEDEDITILFRLHRQILDVTKDDVTLEDKWFSILAQHASPRKDKDKFHPPITKEPYLQYLEFCPSPPFAVGPYLFITRAVDHDTDEDAALWSVFYLDTRNIKDGWKEAPRPQGIKSCNYCFFQANDKIYALGVFRDPLVPDLSFDLKCLDCHELRRGWQSLCSISDELLECRVGFCLYAFKLEYATTTEPAAGEMRHATHDVIFLLGKQISYDIDSNSFHVSPSHAGHKFYCEGVGVGDLIYFLRENQPNERAMLMVYNDRLHKWYPTPVLGLNHPNALLVGYKRYTVVEYPSAKLLLIRERCLCILWADIHYDSTRIYCTKFNVHVKDEQPRAVNVSTRVHRVKGFHCDDLEAVFSSSEMIRQFLERESSQTGTLRG</sequence>
<reference evidence="1 2" key="1">
    <citation type="submission" date="2018-04" db="EMBL/GenBank/DDBJ databases">
        <authorList>
            <person name="Vogel A."/>
        </authorList>
    </citation>
    <scope>NUCLEOTIDE SEQUENCE [LARGE SCALE GENOMIC DNA]</scope>
</reference>
<dbReference type="Proteomes" id="UP000595140">
    <property type="component" value="Unassembled WGS sequence"/>
</dbReference>
<protein>
    <submittedName>
        <fullName evidence="1">Uncharacterized protein</fullName>
    </submittedName>
</protein>
<accession>A0A484M8C0</accession>
<proteinExistence type="predicted"/>
<gene>
    <name evidence="1" type="ORF">CCAM_LOCUS26808</name>
</gene>